<dbReference type="AlphaFoldDB" id="A0A931MTV2"/>
<keyword evidence="1" id="KW-1133">Transmembrane helix</keyword>
<feature type="transmembrane region" description="Helical" evidence="1">
    <location>
        <begin position="145"/>
        <end position="162"/>
    </location>
</feature>
<keyword evidence="1" id="KW-0472">Membrane</keyword>
<feature type="transmembrane region" description="Helical" evidence="1">
    <location>
        <begin position="39"/>
        <end position="60"/>
    </location>
</feature>
<reference evidence="3 4" key="1">
    <citation type="journal article" date="2005" name="Int. J. Syst. Evol. Microbiol.">
        <title>Halobacillus yeomjeoni sp. nov., isolated from a marine solar saltern in Korea.</title>
        <authorList>
            <person name="Yoon J.H."/>
            <person name="Kang S.J."/>
            <person name="Lee C.H."/>
            <person name="Oh H.W."/>
            <person name="Oh T.K."/>
        </authorList>
    </citation>
    <scope>NUCLEOTIDE SEQUENCE [LARGE SCALE GENOMIC DNA]</scope>
    <source>
        <strain evidence="3 4">KCTC 3957</strain>
    </source>
</reference>
<dbReference type="InterPro" id="IPR018677">
    <property type="entry name" value="DUF2157"/>
</dbReference>
<feature type="transmembrane region" description="Helical" evidence="1">
    <location>
        <begin position="273"/>
        <end position="292"/>
    </location>
</feature>
<dbReference type="EMBL" id="JADZSC010000001">
    <property type="protein sequence ID" value="MBH0228749.1"/>
    <property type="molecule type" value="Genomic_DNA"/>
</dbReference>
<sequence>MNRAQVVKESQKWVEEQIISEHQREQLIERYPKRQNKPLLFTFAAIFIGLGFLTFIASNWSFMPDLVKMAVILVSMLGFYAAGEQVYRKQSQRLGLSFILIALLIFGSGIFLTGQMYHFTSYSAFPFLIWSLAGYGIYLVFRDHILFITTVILLTIGQIYSGVVFQEYHFWLGLLFILGIGWVAYSKKDLWLTLVFGISYSIQSLVFVLNENLPYYWLIVLCLILYLLDDLLADRGQIRVLKTMAVVSVLIVNGFQVILLGVDELFLEAESTFAFFIIWAVLFVLTVIRSALSSTNHYWIDLILFVPVFKFGFGDALSLLILFAYSLLWLVSGYQTETVRWVNKGTAAFILTTFLAYFQLAWDFMNRSLFFFIGGILLFMMSFFLERKRRKIHKGGGE</sequence>
<dbReference type="Proteomes" id="UP000614490">
    <property type="component" value="Unassembled WGS sequence"/>
</dbReference>
<feature type="transmembrane region" description="Helical" evidence="1">
    <location>
        <begin position="240"/>
        <end position="261"/>
    </location>
</feature>
<feature type="transmembrane region" description="Helical" evidence="1">
    <location>
        <begin position="304"/>
        <end position="331"/>
    </location>
</feature>
<accession>A0A931MTV2</accession>
<evidence type="ECO:0000313" key="3">
    <source>
        <dbReference type="EMBL" id="MBH0228749.1"/>
    </source>
</evidence>
<protein>
    <submittedName>
        <fullName evidence="3">DUF2157 domain-containing protein</fullName>
    </submittedName>
</protein>
<proteinExistence type="predicted"/>
<dbReference type="Pfam" id="PF09925">
    <property type="entry name" value="DUF2157"/>
    <property type="match status" value="1"/>
</dbReference>
<feature type="transmembrane region" description="Helical" evidence="1">
    <location>
        <begin position="215"/>
        <end position="233"/>
    </location>
</feature>
<name>A0A931MTV2_9BACI</name>
<feature type="transmembrane region" description="Helical" evidence="1">
    <location>
        <begin position="94"/>
        <end position="113"/>
    </location>
</feature>
<feature type="domain" description="DUF2157" evidence="2">
    <location>
        <begin position="11"/>
        <end position="146"/>
    </location>
</feature>
<comment type="caution">
    <text evidence="3">The sequence shown here is derived from an EMBL/GenBank/DDBJ whole genome shotgun (WGS) entry which is preliminary data.</text>
</comment>
<evidence type="ECO:0000259" key="2">
    <source>
        <dbReference type="Pfam" id="PF09925"/>
    </source>
</evidence>
<evidence type="ECO:0000256" key="1">
    <source>
        <dbReference type="SAM" id="Phobius"/>
    </source>
</evidence>
<evidence type="ECO:0000313" key="4">
    <source>
        <dbReference type="Proteomes" id="UP000614490"/>
    </source>
</evidence>
<feature type="transmembrane region" description="Helical" evidence="1">
    <location>
        <begin position="168"/>
        <end position="185"/>
    </location>
</feature>
<dbReference type="RefSeq" id="WP_197315397.1">
    <property type="nucleotide sequence ID" value="NZ_JADZSC010000001.1"/>
</dbReference>
<keyword evidence="4" id="KW-1185">Reference proteome</keyword>
<gene>
    <name evidence="3" type="ORF">H0267_00870</name>
</gene>
<feature type="transmembrane region" description="Helical" evidence="1">
    <location>
        <begin position="364"/>
        <end position="385"/>
    </location>
</feature>
<organism evidence="3 4">
    <name type="scientific">Halobacillus yeomjeoni</name>
    <dbReference type="NCBI Taxonomy" id="311194"/>
    <lineage>
        <taxon>Bacteria</taxon>
        <taxon>Bacillati</taxon>
        <taxon>Bacillota</taxon>
        <taxon>Bacilli</taxon>
        <taxon>Bacillales</taxon>
        <taxon>Bacillaceae</taxon>
        <taxon>Halobacillus</taxon>
    </lineage>
</organism>
<keyword evidence="1" id="KW-0812">Transmembrane</keyword>
<feature type="transmembrane region" description="Helical" evidence="1">
    <location>
        <begin position="119"/>
        <end position="138"/>
    </location>
</feature>
<feature type="transmembrane region" description="Helical" evidence="1">
    <location>
        <begin position="66"/>
        <end position="82"/>
    </location>
</feature>